<dbReference type="PANTHER" id="PTHR30537">
    <property type="entry name" value="HTH-TYPE TRANSCRIPTIONAL REGULATOR"/>
    <property type="match status" value="1"/>
</dbReference>
<evidence type="ECO:0000256" key="2">
    <source>
        <dbReference type="ARBA" id="ARBA00023015"/>
    </source>
</evidence>
<dbReference type="Pfam" id="PF00126">
    <property type="entry name" value="HTH_1"/>
    <property type="match status" value="1"/>
</dbReference>
<comment type="caution">
    <text evidence="6">The sequence shown here is derived from an EMBL/GenBank/DDBJ whole genome shotgun (WGS) entry which is preliminary data.</text>
</comment>
<keyword evidence="4" id="KW-0804">Transcription</keyword>
<dbReference type="RefSeq" id="WP_081555796.1">
    <property type="nucleotide sequence ID" value="NZ_LXRL01000044.1"/>
</dbReference>
<keyword evidence="2" id="KW-0805">Transcription regulation</keyword>
<protein>
    <submittedName>
        <fullName evidence="6">LysR family transcriptional regulator</fullName>
    </submittedName>
</protein>
<dbReference type="EMBL" id="MUKV01000016">
    <property type="protein sequence ID" value="OQS38232.1"/>
    <property type="molecule type" value="Genomic_DNA"/>
</dbReference>
<dbReference type="GO" id="GO:0003700">
    <property type="term" value="F:DNA-binding transcription factor activity"/>
    <property type="evidence" value="ECO:0007669"/>
    <property type="project" value="InterPro"/>
</dbReference>
<dbReference type="InterPro" id="IPR005119">
    <property type="entry name" value="LysR_subst-bd"/>
</dbReference>
<dbReference type="GO" id="GO:0043565">
    <property type="term" value="F:sequence-specific DNA binding"/>
    <property type="evidence" value="ECO:0007669"/>
    <property type="project" value="TreeGrafter"/>
</dbReference>
<dbReference type="Pfam" id="PF03466">
    <property type="entry name" value="LysR_substrate"/>
    <property type="match status" value="1"/>
</dbReference>
<dbReference type="SUPFAM" id="SSF46785">
    <property type="entry name" value="Winged helix' DNA-binding domain"/>
    <property type="match status" value="1"/>
</dbReference>
<dbReference type="GO" id="GO:0006351">
    <property type="term" value="P:DNA-templated transcription"/>
    <property type="evidence" value="ECO:0007669"/>
    <property type="project" value="TreeGrafter"/>
</dbReference>
<dbReference type="InterPro" id="IPR036390">
    <property type="entry name" value="WH_DNA-bd_sf"/>
</dbReference>
<dbReference type="FunFam" id="1.10.10.10:FF:000001">
    <property type="entry name" value="LysR family transcriptional regulator"/>
    <property type="match status" value="1"/>
</dbReference>
<dbReference type="CDD" id="cd08471">
    <property type="entry name" value="PBP2_CrgA_like_2"/>
    <property type="match status" value="1"/>
</dbReference>
<sequence>MDRLHLMTVFIAVAEAESFAGAARKLGMSPPAATRAVAALEARLQARLLNRSTRHVRVTEAGQRYLEDARRVIAAADEADEAASGGNAPPRGLLTITAPALFGLRYVMPGINDYLLRHPEVTVDALLLDRVVNLLEEGVDVAVRIGDLPDSNLNALRVGQVRRVVCAAPAYLAERGAPRSPADLQRHSLIASRGVGSSHEWRFSDGGKPLSVRLKPRLTVSNNEAAIAAAVAGLGLTRLLSYQVAPQLAAGQLQQVLAEYDDASQPIHILHQEGRLASAKTRTFIDLMAERLRGHPELR</sequence>
<keyword evidence="3" id="KW-0238">DNA-binding</keyword>
<dbReference type="Gene3D" id="3.40.190.290">
    <property type="match status" value="1"/>
</dbReference>
<comment type="similarity">
    <text evidence="1">Belongs to the LysR transcriptional regulatory family.</text>
</comment>
<feature type="domain" description="HTH lysR-type" evidence="5">
    <location>
        <begin position="1"/>
        <end position="59"/>
    </location>
</feature>
<evidence type="ECO:0000313" key="6">
    <source>
        <dbReference type="EMBL" id="OQS38232.1"/>
    </source>
</evidence>
<dbReference type="InterPro" id="IPR000847">
    <property type="entry name" value="LysR_HTH_N"/>
</dbReference>
<dbReference type="PANTHER" id="PTHR30537:SF5">
    <property type="entry name" value="HTH-TYPE TRANSCRIPTIONAL ACTIVATOR TTDR-RELATED"/>
    <property type="match status" value="1"/>
</dbReference>
<accession>A0A1W0CUH4</accession>
<dbReference type="AlphaFoldDB" id="A0A1W0CUH4"/>
<reference evidence="6 7" key="1">
    <citation type="submission" date="2017-02" db="EMBL/GenBank/DDBJ databases">
        <title>Chromobacterium haemolyticum H5244.</title>
        <authorList>
            <person name="Gulvik C.A."/>
        </authorList>
    </citation>
    <scope>NUCLEOTIDE SEQUENCE [LARGE SCALE GENOMIC DNA]</scope>
    <source>
        <strain evidence="6 7">H5244</strain>
    </source>
</reference>
<dbReference type="Proteomes" id="UP000192721">
    <property type="component" value="Unassembled WGS sequence"/>
</dbReference>
<gene>
    <name evidence="6" type="ORF">B0T45_13310</name>
</gene>
<dbReference type="InterPro" id="IPR036388">
    <property type="entry name" value="WH-like_DNA-bd_sf"/>
</dbReference>
<organism evidence="6 7">
    <name type="scientific">Chromobacterium haemolyticum</name>
    <dbReference type="NCBI Taxonomy" id="394935"/>
    <lineage>
        <taxon>Bacteria</taxon>
        <taxon>Pseudomonadati</taxon>
        <taxon>Pseudomonadota</taxon>
        <taxon>Betaproteobacteria</taxon>
        <taxon>Neisseriales</taxon>
        <taxon>Chromobacteriaceae</taxon>
        <taxon>Chromobacterium</taxon>
    </lineage>
</organism>
<evidence type="ECO:0000256" key="4">
    <source>
        <dbReference type="ARBA" id="ARBA00023163"/>
    </source>
</evidence>
<dbReference type="InterPro" id="IPR058163">
    <property type="entry name" value="LysR-type_TF_proteobact-type"/>
</dbReference>
<dbReference type="Gene3D" id="1.10.10.10">
    <property type="entry name" value="Winged helix-like DNA-binding domain superfamily/Winged helix DNA-binding domain"/>
    <property type="match status" value="1"/>
</dbReference>
<dbReference type="SUPFAM" id="SSF53850">
    <property type="entry name" value="Periplasmic binding protein-like II"/>
    <property type="match status" value="1"/>
</dbReference>
<name>A0A1W0CUH4_9NEIS</name>
<evidence type="ECO:0000256" key="3">
    <source>
        <dbReference type="ARBA" id="ARBA00023125"/>
    </source>
</evidence>
<evidence type="ECO:0000259" key="5">
    <source>
        <dbReference type="PROSITE" id="PS50931"/>
    </source>
</evidence>
<evidence type="ECO:0000313" key="7">
    <source>
        <dbReference type="Proteomes" id="UP000192721"/>
    </source>
</evidence>
<evidence type="ECO:0000256" key="1">
    <source>
        <dbReference type="ARBA" id="ARBA00009437"/>
    </source>
</evidence>
<proteinExistence type="inferred from homology"/>
<dbReference type="PROSITE" id="PS50931">
    <property type="entry name" value="HTH_LYSR"/>
    <property type="match status" value="1"/>
</dbReference>